<evidence type="ECO:0000256" key="8">
    <source>
        <dbReference type="ARBA" id="ARBA00023136"/>
    </source>
</evidence>
<comment type="caution">
    <text evidence="11">The sequence shown here is derived from an EMBL/GenBank/DDBJ whole genome shotgun (WGS) entry which is preliminary data.</text>
</comment>
<name>A0A2R6A8Y8_9ARCH</name>
<evidence type="ECO:0000256" key="7">
    <source>
        <dbReference type="ARBA" id="ARBA00022989"/>
    </source>
</evidence>
<evidence type="ECO:0000256" key="1">
    <source>
        <dbReference type="ARBA" id="ARBA00004651"/>
    </source>
</evidence>
<proteinExistence type="inferred from homology"/>
<evidence type="ECO:0000256" key="9">
    <source>
        <dbReference type="RuleBase" id="RU363032"/>
    </source>
</evidence>
<comment type="similarity">
    <text evidence="2 9">Belongs to the binding-protein-dependent transport system permease family.</text>
</comment>
<dbReference type="CDD" id="cd06261">
    <property type="entry name" value="TM_PBP2"/>
    <property type="match status" value="1"/>
</dbReference>
<comment type="subcellular location">
    <subcellularLocation>
        <location evidence="1 9">Cell membrane</location>
        <topology evidence="1 9">Multi-pass membrane protein</topology>
    </subcellularLocation>
</comment>
<evidence type="ECO:0000313" key="11">
    <source>
        <dbReference type="EMBL" id="PSN82797.1"/>
    </source>
</evidence>
<dbReference type="PANTHER" id="PTHR30183">
    <property type="entry name" value="MOLYBDENUM TRANSPORT SYSTEM PERMEASE PROTEIN MODB"/>
    <property type="match status" value="1"/>
</dbReference>
<feature type="transmembrane region" description="Helical" evidence="9">
    <location>
        <begin position="122"/>
        <end position="141"/>
    </location>
</feature>
<dbReference type="Pfam" id="PF00528">
    <property type="entry name" value="BPD_transp_1"/>
    <property type="match status" value="1"/>
</dbReference>
<keyword evidence="8 9" id="KW-0472">Membrane</keyword>
<evidence type="ECO:0000259" key="10">
    <source>
        <dbReference type="PROSITE" id="PS50928"/>
    </source>
</evidence>
<protein>
    <submittedName>
        <fullName evidence="11">Sulfate ABC transporter permease</fullName>
    </submittedName>
</protein>
<evidence type="ECO:0000256" key="3">
    <source>
        <dbReference type="ARBA" id="ARBA00022448"/>
    </source>
</evidence>
<dbReference type="PROSITE" id="PS50928">
    <property type="entry name" value="ABC_TM1"/>
    <property type="match status" value="1"/>
</dbReference>
<evidence type="ECO:0000256" key="4">
    <source>
        <dbReference type="ARBA" id="ARBA00022475"/>
    </source>
</evidence>
<dbReference type="SUPFAM" id="SSF161098">
    <property type="entry name" value="MetI-like"/>
    <property type="match status" value="1"/>
</dbReference>
<dbReference type="GO" id="GO:0005886">
    <property type="term" value="C:plasma membrane"/>
    <property type="evidence" value="ECO:0007669"/>
    <property type="project" value="UniProtKB-SubCell"/>
</dbReference>
<keyword evidence="7 9" id="KW-1133">Transmembrane helix</keyword>
<feature type="transmembrane region" description="Helical" evidence="9">
    <location>
        <begin position="228"/>
        <end position="252"/>
    </location>
</feature>
<feature type="domain" description="ABC transmembrane type-1" evidence="10">
    <location>
        <begin position="48"/>
        <end position="252"/>
    </location>
</feature>
<dbReference type="EMBL" id="NEXC01000051">
    <property type="protein sequence ID" value="PSN82797.1"/>
    <property type="molecule type" value="Genomic_DNA"/>
</dbReference>
<keyword evidence="5" id="KW-0500">Molybdenum</keyword>
<dbReference type="PANTHER" id="PTHR30183:SF3">
    <property type="entry name" value="MOLYBDENUM TRANSPORT SYSTEM PERMEASE PROTEIN MODB"/>
    <property type="match status" value="1"/>
</dbReference>
<dbReference type="InterPro" id="IPR000515">
    <property type="entry name" value="MetI-like"/>
</dbReference>
<evidence type="ECO:0000256" key="5">
    <source>
        <dbReference type="ARBA" id="ARBA00022505"/>
    </source>
</evidence>
<evidence type="ECO:0000256" key="6">
    <source>
        <dbReference type="ARBA" id="ARBA00022692"/>
    </source>
</evidence>
<organism evidence="11 12">
    <name type="scientific">Candidatus Marsarchaeota G1 archaeon OSP_D</name>
    <dbReference type="NCBI Taxonomy" id="1978155"/>
    <lineage>
        <taxon>Archaea</taxon>
        <taxon>Candidatus Marsarchaeota</taxon>
        <taxon>Candidatus Marsarchaeota group 1</taxon>
    </lineage>
</organism>
<dbReference type="Gene3D" id="1.10.3720.10">
    <property type="entry name" value="MetI-like"/>
    <property type="match status" value="1"/>
</dbReference>
<dbReference type="AlphaFoldDB" id="A0A2R6A8Y8"/>
<accession>A0A2R6A8Y8</accession>
<evidence type="ECO:0000256" key="2">
    <source>
        <dbReference type="ARBA" id="ARBA00009306"/>
    </source>
</evidence>
<dbReference type="InterPro" id="IPR035906">
    <property type="entry name" value="MetI-like_sf"/>
</dbReference>
<dbReference type="Proteomes" id="UP000240880">
    <property type="component" value="Unassembled WGS sequence"/>
</dbReference>
<reference evidence="11 12" key="1">
    <citation type="submission" date="2017-04" db="EMBL/GenBank/DDBJ databases">
        <title>Novel microbial lineages endemic to geothermal iron-oxide mats fill important gaps in the evolutionary history of Archaea.</title>
        <authorList>
            <person name="Jay Z.J."/>
            <person name="Beam J.P."/>
            <person name="Dlakic M."/>
            <person name="Rusch D.B."/>
            <person name="Kozubal M.A."/>
            <person name="Inskeep W.P."/>
        </authorList>
    </citation>
    <scope>NUCLEOTIDE SEQUENCE [LARGE SCALE GENOMIC DNA]</scope>
    <source>
        <strain evidence="11">OSP_D</strain>
    </source>
</reference>
<feature type="transmembrane region" description="Helical" evidence="9">
    <location>
        <begin position="44"/>
        <end position="71"/>
    </location>
</feature>
<dbReference type="GO" id="GO:0055085">
    <property type="term" value="P:transmembrane transport"/>
    <property type="evidence" value="ECO:0007669"/>
    <property type="project" value="InterPro"/>
</dbReference>
<keyword evidence="4" id="KW-1003">Cell membrane</keyword>
<evidence type="ECO:0000313" key="12">
    <source>
        <dbReference type="Proteomes" id="UP000240880"/>
    </source>
</evidence>
<sequence length="257" mass="28268">MEKRFDALRAFSLFSLALLLLPVILLLFYGFVVYRSPQSFTRVVFSSIMLTLSSSFTACVIVSALFTPFAYELARRRRPLEEALSEIPASIPHPVVGIALLILDSPLTPTGKALQSIGINFFDSYLGLVIALVTVSAPIYIRSLHSFFESLPKEPELFAMSLGAPRLKVLFDVVLPNSYRGVLLSFLISMSRAMSEFGSIAILAYYVLQPPFNGVSPASVLIYDFYGYYGPTVAVTTAALLVVVSLPFAFAARLIKR</sequence>
<gene>
    <name evidence="11" type="ORF">B9Q01_06925</name>
</gene>
<keyword evidence="6 9" id="KW-0812">Transmembrane</keyword>
<feature type="transmembrane region" description="Helical" evidence="9">
    <location>
        <begin position="12"/>
        <end position="32"/>
    </location>
</feature>
<keyword evidence="3 9" id="KW-0813">Transport</keyword>